<reference evidence="2 3" key="1">
    <citation type="journal article" date="2016" name="Front. Microbiol.">
        <title>Genome and transcriptome sequences reveal the specific parasitism of the nematophagous Purpureocillium lilacinum 36-1.</title>
        <authorList>
            <person name="Xie J."/>
            <person name="Li S."/>
            <person name="Mo C."/>
            <person name="Xiao X."/>
            <person name="Peng D."/>
            <person name="Wang G."/>
            <person name="Xiao Y."/>
        </authorList>
    </citation>
    <scope>NUCLEOTIDE SEQUENCE [LARGE SCALE GENOMIC DNA]</scope>
    <source>
        <strain evidence="2 3">36-1</strain>
    </source>
</reference>
<evidence type="ECO:0000313" key="2">
    <source>
        <dbReference type="EMBL" id="PWI76161.1"/>
    </source>
</evidence>
<proteinExistence type="predicted"/>
<feature type="region of interest" description="Disordered" evidence="1">
    <location>
        <begin position="30"/>
        <end position="100"/>
    </location>
</feature>
<organism evidence="2 3">
    <name type="scientific">Purpureocillium lilacinum</name>
    <name type="common">Paecilomyces lilacinus</name>
    <dbReference type="NCBI Taxonomy" id="33203"/>
    <lineage>
        <taxon>Eukaryota</taxon>
        <taxon>Fungi</taxon>
        <taxon>Dikarya</taxon>
        <taxon>Ascomycota</taxon>
        <taxon>Pezizomycotina</taxon>
        <taxon>Sordariomycetes</taxon>
        <taxon>Hypocreomycetidae</taxon>
        <taxon>Hypocreales</taxon>
        <taxon>Ophiocordycipitaceae</taxon>
        <taxon>Purpureocillium</taxon>
    </lineage>
</organism>
<dbReference type="EMBL" id="LCWV01000001">
    <property type="protein sequence ID" value="PWI76161.1"/>
    <property type="molecule type" value="Genomic_DNA"/>
</dbReference>
<dbReference type="Proteomes" id="UP000245956">
    <property type="component" value="Unassembled WGS sequence"/>
</dbReference>
<evidence type="ECO:0000256" key="1">
    <source>
        <dbReference type="SAM" id="MobiDB-lite"/>
    </source>
</evidence>
<evidence type="ECO:0000313" key="3">
    <source>
        <dbReference type="Proteomes" id="UP000245956"/>
    </source>
</evidence>
<comment type="caution">
    <text evidence="2">The sequence shown here is derived from an EMBL/GenBank/DDBJ whole genome shotgun (WGS) entry which is preliminary data.</text>
</comment>
<accession>A0A2U3ENS8</accession>
<protein>
    <submittedName>
        <fullName evidence="2">Uncharacterized protein</fullName>
    </submittedName>
</protein>
<gene>
    <name evidence="2" type="ORF">PCL_03355</name>
</gene>
<feature type="compositionally biased region" description="Basic residues" evidence="1">
    <location>
        <begin position="39"/>
        <end position="48"/>
    </location>
</feature>
<sequence>MPSVVMGRVRPVDEVAVLDNWWQLNGHASDWTGLDKTGHTRTHAHARSHHSDARAAPSSQSTPGAWIEATQGKTGPALPQTPLPQPRRSTAGPAASPRKAWTLPVPAVAPAELVSREPTPGHYGFRSSIENPTTAHLTSPGFPGAFDAVQPLDAVIGT</sequence>
<dbReference type="AlphaFoldDB" id="A0A2U3ENS8"/>
<name>A0A2U3ENS8_PURLI</name>